<dbReference type="InterPro" id="IPR046833">
    <property type="entry name" value="ABC_N"/>
</dbReference>
<dbReference type="Proteomes" id="UP000708148">
    <property type="component" value="Unassembled WGS sequence"/>
</dbReference>
<dbReference type="AlphaFoldDB" id="A0A8S1J0M9"/>
<evidence type="ECO:0000313" key="6">
    <source>
        <dbReference type="Proteomes" id="UP000708148"/>
    </source>
</evidence>
<organism evidence="5 6">
    <name type="scientific">Ostreobium quekettii</name>
    <dbReference type="NCBI Taxonomy" id="121088"/>
    <lineage>
        <taxon>Eukaryota</taxon>
        <taxon>Viridiplantae</taxon>
        <taxon>Chlorophyta</taxon>
        <taxon>core chlorophytes</taxon>
        <taxon>Ulvophyceae</taxon>
        <taxon>TCBD clade</taxon>
        <taxon>Bryopsidales</taxon>
        <taxon>Ostreobineae</taxon>
        <taxon>Ostreobiaceae</taxon>
        <taxon>Ostreobium</taxon>
    </lineage>
</organism>
<dbReference type="InterPro" id="IPR049069">
    <property type="entry name" value="MRB1590-like_C"/>
</dbReference>
<proteinExistence type="predicted"/>
<sequence length="671" mass="71945">MLPVPKRDKSGKGAKGGATGFAFKSLYGAPGTKPREPAFDGLGLAGRMSLGHKSAQSAAPAPHPPPVLGEKSFSHHRSHHGAVVAKALSVNSVQPTSPPGKRQACGAVTRGSADDLAFALAGIDGKAYKAYEELRGCWEFKNFRLFVDHVQAYPHGPPSRCRVQVAQSLASIPSWLLANGVRRAALCDYLTRRLREVVEATGGNVKEGHGGPAGDRGGEILVDVPGQNVVERTSVVVNSSHVEARFSVGLPAQAGAVVAEWTTRALTKNLAVHVERALFFNHQDASAVQRHVETVEDAAALRSQLDQMGLVAFVANGSILPRRSGASDKPMDAQDAVRFVSPPSLEVTMNAPHKGKVKGMGIKKGVTVIVGGGFNGKTTLLKAIEMGVYNKVPGDGRELIVTDAGAVKIRAEEGRRVQAVDISPYVSKLPQGEDTTNFKTEDASGSISQSANIQEAYEAGASVLLLDEDTCATNFMIRDERMQALISKDKEPITPFIARIRTLANNKLSTILVTGGSGEYFNVADRVICMESYCPKDVTEDVKRINQLFGESAVLKKWGSRAYPSVVPRGILPTSYYNEPKTSVRGRGLVHFGEESLDLSAVEQLVEVSQTRAIAEAVHYVQSGATQHGPFNRRSLSYILDHIEQDIDRQAHGAADMMGVAGRLSVWLLLL</sequence>
<name>A0A8S1J0M9_9CHLO</name>
<dbReference type="PANTHER" id="PTHR38149:SF1">
    <property type="entry name" value="ATPASE"/>
    <property type="match status" value="1"/>
</dbReference>
<feature type="domain" description="ATPase of the ABC class C-terminal" evidence="2">
    <location>
        <begin position="286"/>
        <end position="549"/>
    </location>
</feature>
<evidence type="ECO:0000259" key="4">
    <source>
        <dbReference type="Pfam" id="PF21117"/>
    </source>
</evidence>
<dbReference type="InterPro" id="IPR019195">
    <property type="entry name" value="ABC_ATPase_put"/>
</dbReference>
<keyword evidence="6" id="KW-1185">Reference proteome</keyword>
<dbReference type="Pfam" id="PF09818">
    <property type="entry name" value="ABC_ATPase"/>
    <property type="match status" value="1"/>
</dbReference>
<dbReference type="OrthoDB" id="189459at2759"/>
<gene>
    <name evidence="5" type="ORF">OSTQU699_LOCUS6556</name>
</gene>
<reference evidence="5" key="1">
    <citation type="submission" date="2020-12" db="EMBL/GenBank/DDBJ databases">
        <authorList>
            <person name="Iha C."/>
        </authorList>
    </citation>
    <scope>NUCLEOTIDE SEQUENCE</scope>
</reference>
<feature type="region of interest" description="Disordered" evidence="1">
    <location>
        <begin position="50"/>
        <end position="75"/>
    </location>
</feature>
<dbReference type="EMBL" id="CAJHUC010001456">
    <property type="protein sequence ID" value="CAD7701197.1"/>
    <property type="molecule type" value="Genomic_DNA"/>
</dbReference>
<dbReference type="Gene3D" id="3.40.50.300">
    <property type="entry name" value="P-loop containing nucleotide triphosphate hydrolases"/>
    <property type="match status" value="1"/>
</dbReference>
<dbReference type="InterPro" id="IPR046834">
    <property type="entry name" value="ABC_ATPase_C"/>
</dbReference>
<feature type="domain" description="ATPase of the ABC class N-terminal" evidence="3">
    <location>
        <begin position="115"/>
        <end position="280"/>
    </location>
</feature>
<protein>
    <submittedName>
        <fullName evidence="5">Uncharacterized protein</fullName>
    </submittedName>
</protein>
<evidence type="ECO:0000259" key="3">
    <source>
        <dbReference type="Pfam" id="PF20446"/>
    </source>
</evidence>
<feature type="domain" description="MRB1590-like C-terminal" evidence="4">
    <location>
        <begin position="581"/>
        <end position="651"/>
    </location>
</feature>
<dbReference type="PANTHER" id="PTHR38149">
    <property type="entry name" value="ATPASE"/>
    <property type="match status" value="1"/>
</dbReference>
<evidence type="ECO:0000313" key="5">
    <source>
        <dbReference type="EMBL" id="CAD7701197.1"/>
    </source>
</evidence>
<dbReference type="Pfam" id="PF20446">
    <property type="entry name" value="ABC_N"/>
    <property type="match status" value="1"/>
</dbReference>
<accession>A0A8S1J0M9</accession>
<comment type="caution">
    <text evidence="5">The sequence shown here is derived from an EMBL/GenBank/DDBJ whole genome shotgun (WGS) entry which is preliminary data.</text>
</comment>
<dbReference type="SUPFAM" id="SSF52540">
    <property type="entry name" value="P-loop containing nucleoside triphosphate hydrolases"/>
    <property type="match status" value="1"/>
</dbReference>
<evidence type="ECO:0000259" key="2">
    <source>
        <dbReference type="Pfam" id="PF09818"/>
    </source>
</evidence>
<dbReference type="Pfam" id="PF21117">
    <property type="entry name" value="MRB1590_C"/>
    <property type="match status" value="1"/>
</dbReference>
<evidence type="ECO:0000256" key="1">
    <source>
        <dbReference type="SAM" id="MobiDB-lite"/>
    </source>
</evidence>
<dbReference type="InterPro" id="IPR027417">
    <property type="entry name" value="P-loop_NTPase"/>
</dbReference>